<keyword evidence="1" id="KW-0732">Signal</keyword>
<proteinExistence type="predicted"/>
<accession>A0A1H1CKD4</accession>
<dbReference type="EMBL" id="FNKL01000003">
    <property type="protein sequence ID" value="SDQ64634.1"/>
    <property type="molecule type" value="Genomic_DNA"/>
</dbReference>
<feature type="chain" id="PRO_5011793583" description="YD repeat-containing protein" evidence="1">
    <location>
        <begin position="26"/>
        <end position="1150"/>
    </location>
</feature>
<gene>
    <name evidence="2" type="ORF">SAMN05421664_2002</name>
</gene>
<organism evidence="2 3">
    <name type="scientific">Chryseobacterium soldanellicola</name>
    <dbReference type="NCBI Taxonomy" id="311333"/>
    <lineage>
        <taxon>Bacteria</taxon>
        <taxon>Pseudomonadati</taxon>
        <taxon>Bacteroidota</taxon>
        <taxon>Flavobacteriia</taxon>
        <taxon>Flavobacteriales</taxon>
        <taxon>Weeksellaceae</taxon>
        <taxon>Chryseobacterium group</taxon>
        <taxon>Chryseobacterium</taxon>
    </lineage>
</organism>
<feature type="signal peptide" evidence="1">
    <location>
        <begin position="1"/>
        <end position="25"/>
    </location>
</feature>
<evidence type="ECO:0000313" key="2">
    <source>
        <dbReference type="EMBL" id="SDQ64634.1"/>
    </source>
</evidence>
<dbReference type="AlphaFoldDB" id="A0A1H1CKD4"/>
<reference evidence="3" key="1">
    <citation type="submission" date="2016-10" db="EMBL/GenBank/DDBJ databases">
        <authorList>
            <person name="Varghese N."/>
            <person name="Submissions S."/>
        </authorList>
    </citation>
    <scope>NUCLEOTIDE SEQUENCE [LARGE SCALE GENOMIC DNA]</scope>
    <source>
        <strain evidence="3">DSM 17072</strain>
    </source>
</reference>
<dbReference type="RefSeq" id="WP_139166234.1">
    <property type="nucleotide sequence ID" value="NZ_FNKL01000003.1"/>
</dbReference>
<dbReference type="OrthoDB" id="9814627at2"/>
<dbReference type="STRING" id="311333.SAMN05421664_2002"/>
<keyword evidence="3" id="KW-1185">Reference proteome</keyword>
<evidence type="ECO:0000256" key="1">
    <source>
        <dbReference type="SAM" id="SignalP"/>
    </source>
</evidence>
<sequence>MKKTTIAIILLLASFNNTFQSQTSAVNDPKSYTDGINKMFAAAPTTSNLMKFEEVPVSYYTGIPDISIPMISIPTINPNVAINVQLKYHPLNAKPDDRAGETGLGWSLIAGGTISRTVKGGLPDEKDASIIGSVPLRKKFGIYNEAYNPTGLLIRDEVQNVDMTRYRFYTGLGRYDTEYDLYQYNFIGQSGRFYVSKDETGALKVQKLDKNNLQINIGTDSSGIINSYTIIDDKGIKYIFEAMETSQKTNSSTKVGMTTANQYFDVGFDVSTYWTAFHLTTIKDQNNIILATFTYGLSSEVKYDESVVSTQRIAKDVNYQNTTVGNGSGNFQIPDGSMLGMFDTQKTFNDSMTRLLTGINVTGKGTITFTYEQGRQDSNYFLPSQLYKLKSVKSDFIGQNDPSKYIDKYIFDYDYSNTAFKPKWGSMETLSKMLLTKVTKVSPDPTIQNQEYDMNYSGGLGTVSKDGWGYYTGETNAVKTDVLETLTYPTKGKTKFDFGTNTYSYFAGINQGNPVEQVTGHWEPQGNIENVNFGQLSDTKKYFFTVITAQNVHLHYTLGNLINFNWKLHIYKKNADNTFTEVHTYSRGNQTCNRPQPPVCPITGLNASGEIEADINDEVSLQPGVYYASLTGSYSPSNPDDTLDYFEATTNENVYIDEKIRGGGGLRINGISYFADENSPDPAKKYIYDYRQIDDLQKSSGMLVFPVPVLNYSDVSYEYKNNELNTTIIYSAKLDISSDTNVIYSDTTQGSPVGYKYVTVKQVDKDGNSKGKTEYTFRSPIDYPNSGILSTQQPFYQIPNEDYRRGQVTSEKVYSESGQLLTETNTDYVTTEFEKNPVMKIIDNFQYNQTSQYYAYGTYEEFASHILIDVFLTTPYKGFEKFGVTLPTEKKTTDYFYKNGIQNSVVTNNSTIYNPDDYPTLITQSIQGGDTYTSSYKYAKEKNNQQLINANMIGIPLETETKKNGQTKNKVETLYSNPNLLPSSVKSTGLTGTEYTELTYEKYDSNGNLQQYKTKDGTPVSIVWGYNSTQPIAKIEGIDYTTLMQIAGSQLTAAITASDADAAAGPTGNEASLLSTLDALRTALGARENMVTTYTYDPLVGVRTITQPTGIKELYFYDSVNRLKEIKQRDANAVAGSEKTVKQFQYNYKN</sequence>
<protein>
    <recommendedName>
        <fullName evidence="4">YD repeat-containing protein</fullName>
    </recommendedName>
</protein>
<name>A0A1H1CKD4_9FLAO</name>
<dbReference type="Proteomes" id="UP000199627">
    <property type="component" value="Unassembled WGS sequence"/>
</dbReference>
<evidence type="ECO:0008006" key="4">
    <source>
        <dbReference type="Google" id="ProtNLM"/>
    </source>
</evidence>
<evidence type="ECO:0000313" key="3">
    <source>
        <dbReference type="Proteomes" id="UP000199627"/>
    </source>
</evidence>